<organism evidence="3 4">
    <name type="scientific">Bordetella pseudohinzii</name>
    <dbReference type="NCBI Taxonomy" id="1331258"/>
    <lineage>
        <taxon>Bacteria</taxon>
        <taxon>Pseudomonadati</taxon>
        <taxon>Pseudomonadota</taxon>
        <taxon>Betaproteobacteria</taxon>
        <taxon>Burkholderiales</taxon>
        <taxon>Alcaligenaceae</taxon>
        <taxon>Bordetella</taxon>
    </lineage>
</organism>
<feature type="domain" description="THIF-type NAD/FAD binding fold" evidence="1">
    <location>
        <begin position="304"/>
        <end position="537"/>
    </location>
</feature>
<dbReference type="Proteomes" id="UP000053096">
    <property type="component" value="Unassembled WGS sequence"/>
</dbReference>
<name>A0A0M7EEP3_9BORD</name>
<protein>
    <submittedName>
        <fullName evidence="3">Thiamine biosynthesis protein ThiF</fullName>
    </submittedName>
</protein>
<evidence type="ECO:0000313" key="4">
    <source>
        <dbReference type="Proteomes" id="UP000053096"/>
    </source>
</evidence>
<dbReference type="InterPro" id="IPR035985">
    <property type="entry name" value="Ubiquitin-activating_enz"/>
</dbReference>
<dbReference type="OrthoDB" id="891532at2"/>
<dbReference type="AlphaFoldDB" id="A0A0M7EEP3"/>
<evidence type="ECO:0000259" key="1">
    <source>
        <dbReference type="Pfam" id="PF00899"/>
    </source>
</evidence>
<dbReference type="InterPro" id="IPR000594">
    <property type="entry name" value="ThiF_NAD_FAD-bd"/>
</dbReference>
<gene>
    <name evidence="3" type="ORF">ERS370011_01636</name>
</gene>
<proteinExistence type="predicted"/>
<dbReference type="GO" id="GO:0061504">
    <property type="term" value="P:cyclic threonylcarbamoyladenosine biosynthetic process"/>
    <property type="evidence" value="ECO:0007669"/>
    <property type="project" value="TreeGrafter"/>
</dbReference>
<feature type="domain" description="Prokaryotic E2 family B" evidence="2">
    <location>
        <begin position="69"/>
        <end position="133"/>
    </location>
</feature>
<sequence length="542" mass="59923">MTITGIELSAYVEQLKRNGYTYVGKFGHAWMKFTGQLDARGKGYACEFLVPRALDGIPLVKVKSLPQDLPKLLPHLTARGYLCYLAAGSVVFDLFDPIGQTLACLQRAGDVLAQVLAGEGREDLVDEFFQYWGDVNCLLDIQGNVAGSHPAYFVKETDDFAFVVTDDKKRTERKLNALGNTLEPKPITTIRVKTTVRPFPLEKDWPPKNVGSLLQWQSQLDPGCRRRIEDKVVHNYRIGAGHVTVIIDSPALQYGFIVFFKRPARRLGQPRNYRQEVYGQTIAQLSFVRIDDQYMAERSLPGVAKTLAALDVVVVGCGTIGSFLAEMLVKAGAGTSGGRLTLVDCDCLGPQNLGRHRLGMPHLFKNKASQLACELERLSPGTNIEAKAVDVKTLDLQSVGVLIDATGTQSLTDWLMWKYSKTVPVLATWVEGPGLAVRALMKYSKEHACSRCISQPPQNEAYQVFHEPTPTVLKGHGCEGLFVPFSATAPIQAACLAMDMLQEWLQGRLEHTLQTRVLDRSRSLKTSDCKPARQEGCRACHS</sequence>
<dbReference type="RefSeq" id="WP_082149544.1">
    <property type="nucleotide sequence ID" value="NZ_CAJGUP010000223.1"/>
</dbReference>
<dbReference type="InterPro" id="IPR045886">
    <property type="entry name" value="ThiF/MoeB/HesA"/>
</dbReference>
<reference evidence="3 4" key="1">
    <citation type="submission" date="2015-09" db="EMBL/GenBank/DDBJ databases">
        <authorList>
            <person name="Jackson K.R."/>
            <person name="Lunt B.L."/>
            <person name="Fisher J.N.B."/>
            <person name="Gardner A.V."/>
            <person name="Bailey M.E."/>
            <person name="Deus L.M."/>
            <person name="Earl A.S."/>
            <person name="Gibby P.D."/>
            <person name="Hartmann K.A."/>
            <person name="Liu J.E."/>
            <person name="Manci A.M."/>
            <person name="Nielsen D.A."/>
            <person name="Solomon M.B."/>
            <person name="Breakwell D.P."/>
            <person name="Burnett S.H."/>
            <person name="Grose J.H."/>
        </authorList>
    </citation>
    <scope>NUCLEOTIDE SEQUENCE [LARGE SCALE GENOMIC DNA]</scope>
    <source>
        <strain evidence="3 4">2789STDY5608636</strain>
    </source>
</reference>
<dbReference type="Gene3D" id="3.40.50.720">
    <property type="entry name" value="NAD(P)-binding Rossmann-like Domain"/>
    <property type="match status" value="1"/>
</dbReference>
<dbReference type="GO" id="GO:0061503">
    <property type="term" value="F:tRNA threonylcarbamoyladenosine dehydratase"/>
    <property type="evidence" value="ECO:0007669"/>
    <property type="project" value="TreeGrafter"/>
</dbReference>
<dbReference type="EMBL" id="CYTV01000003">
    <property type="protein sequence ID" value="CUI65671.1"/>
    <property type="molecule type" value="Genomic_DNA"/>
</dbReference>
<evidence type="ECO:0000259" key="2">
    <source>
        <dbReference type="Pfam" id="PF14461"/>
    </source>
</evidence>
<accession>A0A0M7EEP3</accession>
<dbReference type="GO" id="GO:0008641">
    <property type="term" value="F:ubiquitin-like modifier activating enzyme activity"/>
    <property type="evidence" value="ECO:0007669"/>
    <property type="project" value="InterPro"/>
</dbReference>
<dbReference type="PANTHER" id="PTHR43267">
    <property type="entry name" value="TRNA THREONYLCARBAMOYLADENOSINE DEHYDRATASE"/>
    <property type="match status" value="1"/>
</dbReference>
<dbReference type="SUPFAM" id="SSF69572">
    <property type="entry name" value="Activating enzymes of the ubiquitin-like proteins"/>
    <property type="match status" value="1"/>
</dbReference>
<evidence type="ECO:0000313" key="3">
    <source>
        <dbReference type="EMBL" id="CUI65671.1"/>
    </source>
</evidence>
<dbReference type="Pfam" id="PF00899">
    <property type="entry name" value="ThiF"/>
    <property type="match status" value="1"/>
</dbReference>
<dbReference type="PANTHER" id="PTHR43267:SF1">
    <property type="entry name" value="TRNA THREONYLCARBAMOYLADENOSINE DEHYDRATASE"/>
    <property type="match status" value="1"/>
</dbReference>
<dbReference type="InterPro" id="IPR032701">
    <property type="entry name" value="Prok-E2_B_dom"/>
</dbReference>
<dbReference type="Pfam" id="PF14461">
    <property type="entry name" value="Prok-E2_B"/>
    <property type="match status" value="1"/>
</dbReference>